<evidence type="ECO:0000256" key="1">
    <source>
        <dbReference type="ARBA" id="ARBA00004651"/>
    </source>
</evidence>
<dbReference type="InterPro" id="IPR050833">
    <property type="entry name" value="Poly_Biosynth_Transport"/>
</dbReference>
<feature type="transmembrane region" description="Helical" evidence="6">
    <location>
        <begin position="474"/>
        <end position="493"/>
    </location>
</feature>
<dbReference type="Proteomes" id="UP000000925">
    <property type="component" value="Chromosome"/>
</dbReference>
<dbReference type="AlphaFoldDB" id="D5EML1"/>
<dbReference type="RefSeq" id="WP_013042142.1">
    <property type="nucleotide sequence ID" value="NC_014008.1"/>
</dbReference>
<protein>
    <recommendedName>
        <fullName evidence="9">Polysaccharide biosynthesis protein</fullName>
    </recommendedName>
</protein>
<feature type="transmembrane region" description="Helical" evidence="6">
    <location>
        <begin position="21"/>
        <end position="44"/>
    </location>
</feature>
<evidence type="ECO:0008006" key="9">
    <source>
        <dbReference type="Google" id="ProtNLM"/>
    </source>
</evidence>
<organism evidence="7 8">
    <name type="scientific">Coraliomargarita akajimensis (strain DSM 45221 / IAM 15411 / JCM 23193 / KCTC 12865 / 04OKA010-24)</name>
    <dbReference type="NCBI Taxonomy" id="583355"/>
    <lineage>
        <taxon>Bacteria</taxon>
        <taxon>Pseudomonadati</taxon>
        <taxon>Verrucomicrobiota</taxon>
        <taxon>Opitutia</taxon>
        <taxon>Puniceicoccales</taxon>
        <taxon>Coraliomargaritaceae</taxon>
        <taxon>Coraliomargarita</taxon>
    </lineage>
</organism>
<keyword evidence="5 6" id="KW-0472">Membrane</keyword>
<keyword evidence="8" id="KW-1185">Reference proteome</keyword>
<dbReference type="GO" id="GO:0005886">
    <property type="term" value="C:plasma membrane"/>
    <property type="evidence" value="ECO:0007669"/>
    <property type="project" value="UniProtKB-SubCell"/>
</dbReference>
<feature type="transmembrane region" description="Helical" evidence="6">
    <location>
        <begin position="404"/>
        <end position="427"/>
    </location>
</feature>
<feature type="transmembrane region" description="Helical" evidence="6">
    <location>
        <begin position="132"/>
        <end position="150"/>
    </location>
</feature>
<feature type="transmembrane region" description="Helical" evidence="6">
    <location>
        <begin position="204"/>
        <end position="223"/>
    </location>
</feature>
<keyword evidence="2" id="KW-1003">Cell membrane</keyword>
<feature type="transmembrane region" description="Helical" evidence="6">
    <location>
        <begin position="50"/>
        <end position="73"/>
    </location>
</feature>
<evidence type="ECO:0000256" key="5">
    <source>
        <dbReference type="ARBA" id="ARBA00023136"/>
    </source>
</evidence>
<reference evidence="7 8" key="1">
    <citation type="journal article" date="2010" name="Stand. Genomic Sci.">
        <title>Complete genome sequence of Coraliomargarita akajimensis type strain (04OKA010-24).</title>
        <authorList>
            <person name="Mavromatis K."/>
            <person name="Abt B."/>
            <person name="Brambilla E."/>
            <person name="Lapidus A."/>
            <person name="Copeland A."/>
            <person name="Deshpande S."/>
            <person name="Nolan M."/>
            <person name="Lucas S."/>
            <person name="Tice H."/>
            <person name="Cheng J.F."/>
            <person name="Han C."/>
            <person name="Detter J.C."/>
            <person name="Woyke T."/>
            <person name="Goodwin L."/>
            <person name="Pitluck S."/>
            <person name="Held B."/>
            <person name="Brettin T."/>
            <person name="Tapia R."/>
            <person name="Ivanova N."/>
            <person name="Mikhailova N."/>
            <person name="Pati A."/>
            <person name="Liolios K."/>
            <person name="Chen A."/>
            <person name="Palaniappan K."/>
            <person name="Land M."/>
            <person name="Hauser L."/>
            <person name="Chang Y.J."/>
            <person name="Jeffries C.D."/>
            <person name="Rohde M."/>
            <person name="Goker M."/>
            <person name="Bristow J."/>
            <person name="Eisen J.A."/>
            <person name="Markowitz V."/>
            <person name="Hugenholtz P."/>
            <person name="Klenk H.P."/>
            <person name="Kyrpides N.C."/>
        </authorList>
    </citation>
    <scope>NUCLEOTIDE SEQUENCE [LARGE SCALE GENOMIC DNA]</scope>
    <source>
        <strain evidence="8">DSM 45221 / IAM 15411 / JCM 23193 / KCTC 12865</strain>
    </source>
</reference>
<dbReference type="eggNOG" id="COG2244">
    <property type="taxonomic scope" value="Bacteria"/>
</dbReference>
<name>D5EML1_CORAD</name>
<evidence type="ECO:0000256" key="4">
    <source>
        <dbReference type="ARBA" id="ARBA00022989"/>
    </source>
</evidence>
<dbReference type="HOGENOM" id="CLU_536138_0_0_0"/>
<feature type="transmembrane region" description="Helical" evidence="6">
    <location>
        <begin position="318"/>
        <end position="336"/>
    </location>
</feature>
<evidence type="ECO:0000256" key="6">
    <source>
        <dbReference type="SAM" id="Phobius"/>
    </source>
</evidence>
<evidence type="ECO:0000256" key="3">
    <source>
        <dbReference type="ARBA" id="ARBA00022692"/>
    </source>
</evidence>
<evidence type="ECO:0000256" key="2">
    <source>
        <dbReference type="ARBA" id="ARBA00022475"/>
    </source>
</evidence>
<gene>
    <name evidence="7" type="ordered locus">Caka_0392</name>
</gene>
<comment type="subcellular location">
    <subcellularLocation>
        <location evidence="1">Cell membrane</location>
        <topology evidence="1">Multi-pass membrane protein</topology>
    </subcellularLocation>
</comment>
<dbReference type="EMBL" id="CP001998">
    <property type="protein sequence ID" value="ADE53417.1"/>
    <property type="molecule type" value="Genomic_DNA"/>
</dbReference>
<keyword evidence="4 6" id="KW-1133">Transmembrane helix</keyword>
<dbReference type="PANTHER" id="PTHR30250">
    <property type="entry name" value="PST FAMILY PREDICTED COLANIC ACID TRANSPORTER"/>
    <property type="match status" value="1"/>
</dbReference>
<feature type="transmembrane region" description="Helical" evidence="6">
    <location>
        <begin position="447"/>
        <end position="468"/>
    </location>
</feature>
<proteinExistence type="predicted"/>
<feature type="transmembrane region" description="Helical" evidence="6">
    <location>
        <begin position="171"/>
        <end position="192"/>
    </location>
</feature>
<sequence>MRRIDFSKPPKRRKAVIWHVAGGWLSNLILIVQGLLLIPLYLHFLGERLYGFWLASGGVLALLSMMDVGASAVTQQRCAAAYGRKDMTEVTRYFWHGAVVMAGVLLVFFSMTCLIAIGLPEWLKVDTEYRDLIVATFIVTGFAAVGRLANDFMRYFASALQRNQYPVFAQTLGDMLGLVTIVLALVVFQMGLWSLALGALARTLVPFLSNLVHTAWILVSIGATNQWSAKVFSDYYKTTPSVLFAKATGQISQNLPSILIARFIGPEANVMFTVTFRVVFMVRSFLNHALSGLYAACTHYFGDPSVSAAKEARTVSSLVRGYAVGAGLGVLLYALFNHGFVSLWTSESQFAGQAFTTLAALATFIHVRDTLLVGLGGSIGSIREVHVIRACENLLTMVLSVFGIYYLGLIGSLIAVILSGLSLQYFYFKLFTEKKPSIAKALRPLAWLWFPLGGALLVCFLLSPYFVTDHWLRFIAQCALAGAPLVLVGLFSFPKLKDKLVHLLGKFPLGRKALMT</sequence>
<evidence type="ECO:0000313" key="8">
    <source>
        <dbReference type="Proteomes" id="UP000000925"/>
    </source>
</evidence>
<dbReference type="OrthoDB" id="512217at2"/>
<feature type="transmembrane region" description="Helical" evidence="6">
    <location>
        <begin position="93"/>
        <end position="120"/>
    </location>
</feature>
<keyword evidence="3 6" id="KW-0812">Transmembrane</keyword>
<accession>D5EML1</accession>
<dbReference type="STRING" id="583355.Caka_0392"/>
<dbReference type="KEGG" id="caa:Caka_0392"/>
<dbReference type="PANTHER" id="PTHR30250:SF26">
    <property type="entry name" value="PSMA PROTEIN"/>
    <property type="match status" value="1"/>
</dbReference>
<evidence type="ECO:0000313" key="7">
    <source>
        <dbReference type="EMBL" id="ADE53417.1"/>
    </source>
</evidence>